<accession>A0ABX2FRV2</accession>
<keyword evidence="2" id="KW-0378">Hydrolase</keyword>
<dbReference type="PANTHER" id="PTHR34107">
    <property type="entry name" value="SLL0198 PROTEIN-RELATED"/>
    <property type="match status" value="1"/>
</dbReference>
<dbReference type="InterPro" id="IPR008538">
    <property type="entry name" value="Uma2"/>
</dbReference>
<dbReference type="InterPro" id="IPR011335">
    <property type="entry name" value="Restrct_endonuc-II-like"/>
</dbReference>
<comment type="caution">
    <text evidence="2">The sequence shown here is derived from an EMBL/GenBank/DDBJ whole genome shotgun (WGS) entry which is preliminary data.</text>
</comment>
<dbReference type="GO" id="GO:0004519">
    <property type="term" value="F:endonuclease activity"/>
    <property type="evidence" value="ECO:0007669"/>
    <property type="project" value="UniProtKB-KW"/>
</dbReference>
<reference evidence="2 3" key="1">
    <citation type="submission" date="2020-05" db="EMBL/GenBank/DDBJ databases">
        <title>Genomic Encyclopedia of Type Strains, Phase IV (KMG-V): Genome sequencing to study the core and pangenomes of soil and plant-associated prokaryotes.</title>
        <authorList>
            <person name="Whitman W."/>
        </authorList>
    </citation>
    <scope>NUCLEOTIDE SEQUENCE [LARGE SCALE GENOMIC DNA]</scope>
    <source>
        <strain evidence="2 3">9A</strain>
    </source>
</reference>
<dbReference type="EMBL" id="JABSNP010000012">
    <property type="protein sequence ID" value="NRT19917.1"/>
    <property type="molecule type" value="Genomic_DNA"/>
</dbReference>
<dbReference type="PANTHER" id="PTHR34107:SF7">
    <property type="entry name" value="SLR2092 PROTEIN"/>
    <property type="match status" value="1"/>
</dbReference>
<evidence type="ECO:0000259" key="1">
    <source>
        <dbReference type="Pfam" id="PF05685"/>
    </source>
</evidence>
<evidence type="ECO:0000313" key="2">
    <source>
        <dbReference type="EMBL" id="NRT19917.1"/>
    </source>
</evidence>
<dbReference type="Pfam" id="PF05685">
    <property type="entry name" value="Uma2"/>
    <property type="match status" value="1"/>
</dbReference>
<dbReference type="CDD" id="cd06260">
    <property type="entry name" value="DUF820-like"/>
    <property type="match status" value="1"/>
</dbReference>
<organism evidence="2 3">
    <name type="scientific">Hymenobacter caeli</name>
    <dbReference type="NCBI Taxonomy" id="2735894"/>
    <lineage>
        <taxon>Bacteria</taxon>
        <taxon>Pseudomonadati</taxon>
        <taxon>Bacteroidota</taxon>
        <taxon>Cytophagia</taxon>
        <taxon>Cytophagales</taxon>
        <taxon>Hymenobacteraceae</taxon>
        <taxon>Hymenobacter</taxon>
    </lineage>
</organism>
<dbReference type="Proteomes" id="UP000779507">
    <property type="component" value="Unassembled WGS sequence"/>
</dbReference>
<dbReference type="RefSeq" id="WP_173810628.1">
    <property type="nucleotide sequence ID" value="NZ_JABSNP010000012.1"/>
</dbReference>
<protein>
    <submittedName>
        <fullName evidence="2">Uma2 family endonuclease</fullName>
    </submittedName>
</protein>
<dbReference type="InterPro" id="IPR012296">
    <property type="entry name" value="Nuclease_put_TT1808"/>
</dbReference>
<gene>
    <name evidence="2" type="ORF">HNP98_002753</name>
</gene>
<name>A0ABX2FRV2_9BACT</name>
<keyword evidence="2" id="KW-0255">Endonuclease</keyword>
<sequence length="206" mass="22922">MKQVSEAPVPRPDAAEATVLRGALIAGLSDDEFFQFCQENDLVRIERTADHEISIMPPVGGDSSATNGDVYFQLALWSRRYGGRSFESSVGFYLSEGIVLSPDVSWVPAATWARLTAQQRRKFLPVCPDFIIEVKSPSDNLKTLQAKMEQWLQHGVRLGFLLNTETETAYVYAPGQPVQTVQGFDQELSGEPVLPGFRLDLRELKS</sequence>
<dbReference type="Gene3D" id="3.90.1570.10">
    <property type="entry name" value="tt1808, chain A"/>
    <property type="match status" value="1"/>
</dbReference>
<evidence type="ECO:0000313" key="3">
    <source>
        <dbReference type="Proteomes" id="UP000779507"/>
    </source>
</evidence>
<keyword evidence="2" id="KW-0540">Nuclease</keyword>
<keyword evidence="3" id="KW-1185">Reference proteome</keyword>
<feature type="domain" description="Putative restriction endonuclease" evidence="1">
    <location>
        <begin position="31"/>
        <end position="201"/>
    </location>
</feature>
<dbReference type="SUPFAM" id="SSF52980">
    <property type="entry name" value="Restriction endonuclease-like"/>
    <property type="match status" value="1"/>
</dbReference>
<proteinExistence type="predicted"/>